<keyword evidence="4" id="KW-1185">Reference proteome</keyword>
<dbReference type="AlphaFoldDB" id="A0A9Q9C767"/>
<accession>A0A9Q9C767</accession>
<evidence type="ECO:0000313" key="1">
    <source>
        <dbReference type="EMBL" id="UTX42665.1"/>
    </source>
</evidence>
<dbReference type="EMBL" id="CP075148">
    <property type="protein sequence ID" value="UTX42665.1"/>
    <property type="molecule type" value="Genomic_DNA"/>
</dbReference>
<protein>
    <submittedName>
        <fullName evidence="1">Uncharacterized protein</fullName>
    </submittedName>
</protein>
<reference evidence="1" key="1">
    <citation type="submission" date="2021-05" db="EMBL/GenBank/DDBJ databases">
        <title>Encephalitozoon hellem ATCC 50604 Complete Genome.</title>
        <authorList>
            <person name="Mascarenhas dos Santos A.C."/>
            <person name="Julian A.T."/>
            <person name="Pombert J.-F."/>
        </authorList>
    </citation>
    <scope>NUCLEOTIDE SEQUENCE</scope>
    <source>
        <strain evidence="1">ATCC 50604</strain>
    </source>
</reference>
<dbReference type="EMBL" id="CP119063">
    <property type="protein sequence ID" value="WEL38122.1"/>
    <property type="molecule type" value="Genomic_DNA"/>
</dbReference>
<evidence type="ECO:0000313" key="3">
    <source>
        <dbReference type="Proteomes" id="UP001059546"/>
    </source>
</evidence>
<proteinExistence type="predicted"/>
<evidence type="ECO:0000313" key="4">
    <source>
        <dbReference type="Proteomes" id="UP001217963"/>
    </source>
</evidence>
<sequence>MSGISEKLKGLKFMQRAERKNNDDREVSFSTYFCKRSVFNYNNKQKIYDPETQKKAKN</sequence>
<organism evidence="1 3">
    <name type="scientific">Encephalitozoon hellem</name>
    <name type="common">Microsporidian parasite</name>
    <dbReference type="NCBI Taxonomy" id="27973"/>
    <lineage>
        <taxon>Eukaryota</taxon>
        <taxon>Fungi</taxon>
        <taxon>Fungi incertae sedis</taxon>
        <taxon>Microsporidia</taxon>
        <taxon>Unikaryonidae</taxon>
        <taxon>Encephalitozoon</taxon>
    </lineage>
</organism>
<reference evidence="2 4" key="2">
    <citation type="submission" date="2023-02" db="EMBL/GenBank/DDBJ databases">
        <title>Encephalitozoon hellem ATCC 50451 complete genome.</title>
        <authorList>
            <person name="Mascarenhas dos Santos A.C."/>
            <person name="Julian A.T."/>
            <person name="Pombert J.-F."/>
        </authorList>
    </citation>
    <scope>NUCLEOTIDE SEQUENCE [LARGE SCALE GENOMIC DNA]</scope>
    <source>
        <strain evidence="2 4">ATCC 50451</strain>
    </source>
</reference>
<evidence type="ECO:0000313" key="2">
    <source>
        <dbReference type="EMBL" id="WEL38122.1"/>
    </source>
</evidence>
<dbReference type="Proteomes" id="UP001059546">
    <property type="component" value="Chromosome II"/>
</dbReference>
<dbReference type="Proteomes" id="UP001217963">
    <property type="component" value="Chromosome II"/>
</dbReference>
<dbReference type="OrthoDB" id="2190731at2759"/>
<gene>
    <name evidence="1" type="ORF">GPU96_02g03800</name>
    <name evidence="2" type="ORF">PFJ87_02g01620</name>
</gene>
<name>A0A9Q9C767_ENCHE</name>